<sequence>MDLQLCVCRIAQEKYLVDEWQVMRNSSERVNKDCCAKDKSSESDNPVCCDLHCMSRTTFLFR</sequence>
<proteinExistence type="predicted"/>
<evidence type="ECO:0000313" key="1">
    <source>
        <dbReference type="EMBL" id="MQL80913.1"/>
    </source>
</evidence>
<evidence type="ECO:0000313" key="2">
    <source>
        <dbReference type="Proteomes" id="UP000652761"/>
    </source>
</evidence>
<comment type="caution">
    <text evidence="1">The sequence shown here is derived from an EMBL/GenBank/DDBJ whole genome shotgun (WGS) entry which is preliminary data.</text>
</comment>
<name>A0A843UII9_COLES</name>
<dbReference type="EMBL" id="NMUH01000534">
    <property type="protein sequence ID" value="MQL80913.1"/>
    <property type="molecule type" value="Genomic_DNA"/>
</dbReference>
<dbReference type="AlphaFoldDB" id="A0A843UII9"/>
<organism evidence="1 2">
    <name type="scientific">Colocasia esculenta</name>
    <name type="common">Wild taro</name>
    <name type="synonym">Arum esculentum</name>
    <dbReference type="NCBI Taxonomy" id="4460"/>
    <lineage>
        <taxon>Eukaryota</taxon>
        <taxon>Viridiplantae</taxon>
        <taxon>Streptophyta</taxon>
        <taxon>Embryophyta</taxon>
        <taxon>Tracheophyta</taxon>
        <taxon>Spermatophyta</taxon>
        <taxon>Magnoliopsida</taxon>
        <taxon>Liliopsida</taxon>
        <taxon>Araceae</taxon>
        <taxon>Aroideae</taxon>
        <taxon>Colocasieae</taxon>
        <taxon>Colocasia</taxon>
    </lineage>
</organism>
<dbReference type="Proteomes" id="UP000652761">
    <property type="component" value="Unassembled WGS sequence"/>
</dbReference>
<keyword evidence="2" id="KW-1185">Reference proteome</keyword>
<gene>
    <name evidence="1" type="ORF">Taro_013373</name>
</gene>
<reference evidence="1" key="1">
    <citation type="submission" date="2017-07" db="EMBL/GenBank/DDBJ databases">
        <title>Taro Niue Genome Assembly and Annotation.</title>
        <authorList>
            <person name="Atibalentja N."/>
            <person name="Keating K."/>
            <person name="Fields C.J."/>
        </authorList>
    </citation>
    <scope>NUCLEOTIDE SEQUENCE</scope>
    <source>
        <strain evidence="1">Niue_2</strain>
        <tissue evidence="1">Leaf</tissue>
    </source>
</reference>
<protein>
    <submittedName>
        <fullName evidence="1">Uncharacterized protein</fullName>
    </submittedName>
</protein>
<accession>A0A843UII9</accession>